<dbReference type="SUPFAM" id="SSF103088">
    <property type="entry name" value="OmpA-like"/>
    <property type="match status" value="1"/>
</dbReference>
<feature type="transmembrane region" description="Helical" evidence="3">
    <location>
        <begin position="274"/>
        <end position="292"/>
    </location>
</feature>
<evidence type="ECO:0000259" key="4">
    <source>
        <dbReference type="PROSITE" id="PS51123"/>
    </source>
</evidence>
<dbReference type="RefSeq" id="WP_316667780.1">
    <property type="nucleotide sequence ID" value="NZ_CATZBU010000012.1"/>
</dbReference>
<dbReference type="InterPro" id="IPR017732">
    <property type="entry name" value="T4/T6SS_DotU"/>
</dbReference>
<feature type="domain" description="OmpA-like" evidence="4">
    <location>
        <begin position="343"/>
        <end position="461"/>
    </location>
</feature>
<evidence type="ECO:0000256" key="1">
    <source>
        <dbReference type="PROSITE-ProRule" id="PRU00473"/>
    </source>
</evidence>
<dbReference type="PANTHER" id="PTHR30329:SF19">
    <property type="entry name" value="OUTER MEMBRANE PROTEIN, OMPA FAMILY"/>
    <property type="match status" value="1"/>
</dbReference>
<dbReference type="InterPro" id="IPR017733">
    <property type="entry name" value="OmpA-like_dom_proteobacteria"/>
</dbReference>
<accession>A0ABN9J732</accession>
<gene>
    <name evidence="5" type="primary">ompA_2</name>
    <name evidence="5" type="ORF">LMG19083_03925</name>
</gene>
<dbReference type="NCBIfam" id="NF038228">
    <property type="entry name" value="IcmH_DotU_IVB"/>
    <property type="match status" value="1"/>
</dbReference>
<proteinExistence type="predicted"/>
<evidence type="ECO:0000313" key="6">
    <source>
        <dbReference type="Proteomes" id="UP001189813"/>
    </source>
</evidence>
<dbReference type="Gene3D" id="1.25.40.590">
    <property type="entry name" value="Type IV / VI secretion system, DotU"/>
    <property type="match status" value="1"/>
</dbReference>
<dbReference type="Proteomes" id="UP001189813">
    <property type="component" value="Unassembled WGS sequence"/>
</dbReference>
<feature type="compositionally biased region" description="Basic and acidic residues" evidence="2">
    <location>
        <begin position="1"/>
        <end position="17"/>
    </location>
</feature>
<reference evidence="5 6" key="1">
    <citation type="submission" date="2023-07" db="EMBL/GenBank/DDBJ databases">
        <authorList>
            <person name="Peeters C."/>
        </authorList>
    </citation>
    <scope>NUCLEOTIDE SEQUENCE [LARGE SCALE GENOMIC DNA]</scope>
    <source>
        <strain evidence="5 6">LMG 19083</strain>
    </source>
</reference>
<dbReference type="Gene3D" id="3.30.1330.60">
    <property type="entry name" value="OmpA-like domain"/>
    <property type="match status" value="1"/>
</dbReference>
<dbReference type="EMBL" id="CATZBU010000012">
    <property type="protein sequence ID" value="CAJ0803671.1"/>
    <property type="molecule type" value="Genomic_DNA"/>
</dbReference>
<feature type="region of interest" description="Disordered" evidence="2">
    <location>
        <begin position="89"/>
        <end position="114"/>
    </location>
</feature>
<feature type="region of interest" description="Disordered" evidence="2">
    <location>
        <begin position="1"/>
        <end position="48"/>
    </location>
</feature>
<dbReference type="InterPro" id="IPR006665">
    <property type="entry name" value="OmpA-like"/>
</dbReference>
<dbReference type="NCBIfam" id="TIGR03350">
    <property type="entry name" value="type_VI_ompA"/>
    <property type="match status" value="1"/>
</dbReference>
<keyword evidence="1 3" id="KW-0472">Membrane</keyword>
<sequence>MNKRADLSTMGLEDHIVAPEQDQPATAAASPQASPPQPARVRRTPWQWQAQETQDECVARILKEPNPLLEAAQPLLRALAEMPENLPGFQEQETQGDDKQDSVEEDAGEAPHPQSAAVALRHLLAEELNRFQQICERANIRRDHILGARYLLCTALDEAAHRKPWGTKGWPQHSLLVSFHQDTEGGNKSFHVLGRLVNSPEEHLELIEVFYQVLSLGFIGRYVNQTDRDRHLDAVRQRLLNLISSKREEVPRELSPHWRGAAPGRFGLLRSIPVWVNIAVLALVAFGLFGWFKYQLMFHTHDVEQVILAIGKVTPPEPPKALRLAELLKGEIARGVVRVDEDATRSDVIFRGDDMFGGGRAEVSRKILPLLDKVAAEISKVNGKVTVIGHSDNVPIKTAKFPSNQALSDERAATVVEYLASKGVAKGRLEAIGKGDTEPVADNKTAAGRAQNRRVEIVVTQ</sequence>
<evidence type="ECO:0000256" key="2">
    <source>
        <dbReference type="SAM" id="MobiDB-lite"/>
    </source>
</evidence>
<dbReference type="Pfam" id="PF09850">
    <property type="entry name" value="DotU"/>
    <property type="match status" value="1"/>
</dbReference>
<dbReference type="Pfam" id="PF00691">
    <property type="entry name" value="OmpA"/>
    <property type="match status" value="1"/>
</dbReference>
<protein>
    <submittedName>
        <fullName evidence="5">Outer membrane protein A</fullName>
    </submittedName>
</protein>
<dbReference type="InterPro" id="IPR036737">
    <property type="entry name" value="OmpA-like_sf"/>
</dbReference>
<evidence type="ECO:0000256" key="3">
    <source>
        <dbReference type="SAM" id="Phobius"/>
    </source>
</evidence>
<organism evidence="5 6">
    <name type="scientific">Ralstonia psammae</name>
    <dbReference type="NCBI Taxonomy" id="3058598"/>
    <lineage>
        <taxon>Bacteria</taxon>
        <taxon>Pseudomonadati</taxon>
        <taxon>Pseudomonadota</taxon>
        <taxon>Betaproteobacteria</taxon>
        <taxon>Burkholderiales</taxon>
        <taxon>Burkholderiaceae</taxon>
        <taxon>Ralstonia</taxon>
    </lineage>
</organism>
<evidence type="ECO:0000313" key="5">
    <source>
        <dbReference type="EMBL" id="CAJ0803671.1"/>
    </source>
</evidence>
<dbReference type="CDD" id="cd07185">
    <property type="entry name" value="OmpA_C-like"/>
    <property type="match status" value="1"/>
</dbReference>
<dbReference type="InterPro" id="IPR050330">
    <property type="entry name" value="Bact_OuterMem_StrucFunc"/>
</dbReference>
<keyword evidence="3" id="KW-0812">Transmembrane</keyword>
<feature type="compositionally biased region" description="Low complexity" evidence="2">
    <location>
        <begin position="23"/>
        <end position="32"/>
    </location>
</feature>
<keyword evidence="3" id="KW-1133">Transmembrane helix</keyword>
<dbReference type="NCBIfam" id="TIGR03349">
    <property type="entry name" value="IV_VI_DotU"/>
    <property type="match status" value="1"/>
</dbReference>
<dbReference type="PRINTS" id="PR01023">
    <property type="entry name" value="NAFLGMOTY"/>
</dbReference>
<dbReference type="InterPro" id="IPR038522">
    <property type="entry name" value="T4/T6SS_DotU_sf"/>
</dbReference>
<keyword evidence="6" id="KW-1185">Reference proteome</keyword>
<name>A0ABN9J732_9RALS</name>
<dbReference type="PROSITE" id="PS51123">
    <property type="entry name" value="OMPA_2"/>
    <property type="match status" value="1"/>
</dbReference>
<dbReference type="PANTHER" id="PTHR30329">
    <property type="entry name" value="STATOR ELEMENT OF FLAGELLAR MOTOR COMPLEX"/>
    <property type="match status" value="1"/>
</dbReference>
<comment type="caution">
    <text evidence="5">The sequence shown here is derived from an EMBL/GenBank/DDBJ whole genome shotgun (WGS) entry which is preliminary data.</text>
</comment>